<dbReference type="SUPFAM" id="SSF63829">
    <property type="entry name" value="Calcium-dependent phosphotriesterase"/>
    <property type="match status" value="3"/>
</dbReference>
<accession>A0ABV9SX10</accession>
<dbReference type="InterPro" id="IPR013783">
    <property type="entry name" value="Ig-like_fold"/>
</dbReference>
<evidence type="ECO:0000259" key="4">
    <source>
        <dbReference type="Pfam" id="PF07495"/>
    </source>
</evidence>
<dbReference type="Pfam" id="PF07494">
    <property type="entry name" value="Reg_prop"/>
    <property type="match status" value="4"/>
</dbReference>
<keyword evidence="1" id="KW-0597">Phosphoprotein</keyword>
<feature type="domain" description="Two component regulator three Y" evidence="4">
    <location>
        <begin position="691"/>
        <end position="750"/>
    </location>
</feature>
<sequence length="894" mass="100990">MKNPSACILFSFVWLFTVTEQIGRLYAQETTSPYFSEQHYVPRIWDNTKGLPVNTVFKTIIDQTGYLWAATEEGLIRFDGLAFKTFNQENISDIRSPLFYDVILSENGDIWAANIHSLVRIQDNQFTVFDARDQIEGSWINTILETRQGEIWIGTHEGKLLKLTGDHIGPIPQWNVDKPGMIDALLKTPEGILVGTQKGLYRYSEDLNKFSAIPGFEHSKIRALVRHPDGAIWIGTADEGVFRLNNDEITSFDITTGLKSNQVNALFVDHDAKVWVGMDKGGVILIDNNRLVSFRDTQFASNEIRHIHVAGNGTIWLAPMGSGLIQMIPAEVRMMSKADGLCDDTILPIYEDEEGTIWAGTAGAGVSRIDDERVTCITTRDGLADDLILGLGGFDGYTYIGTTKGLNCYNKKKKKVVRTFTVNDGLTDDIIYAIYKDSKGTVWVAGASGGIYQLVDHKNLRPIAVPESYHKAEFINIFEDSKGNIWFGTYATGALKMEQNGRFTAYPVHDHAPSGMVSSFFEDEAGDIWLGTHDALLLLENDSFRIFNRTNGLQFNGAHALIPDDLGYLWMSSNYGLQRVSLKDLLSLKGDSTHTKKIPVRYFDTSDGMANNEANGGIFPAGWKMKNGEIWVPTIEGIAIINPAEVRARTSELKVNIAHIRYGDKEFHDFQNVEIPAGVYNLEIQYGSFDFRKPHTINYHYRLKNLNSEWNLAGNRNTAYFTSLNPGHYIFEVKAEQFGRESEISSIGFTVAPFFHQTYWFRGLLLCALFLSGFFARQFYAKHQLGKEMKLQIQEQTHELKNRNRLLENALSDIAHQNKILKEIAWVQSHRLRGPLSKILGFTAVLKDFDHFTNVKKSKESLLEEIEKAAKEMDLFIRKLNDKIENTDDNNKNS</sequence>
<dbReference type="InterPro" id="IPR011123">
    <property type="entry name" value="Y_Y_Y"/>
</dbReference>
<dbReference type="PANTHER" id="PTHR43547">
    <property type="entry name" value="TWO-COMPONENT HISTIDINE KINASE"/>
    <property type="match status" value="1"/>
</dbReference>
<keyword evidence="3" id="KW-1133">Transmembrane helix</keyword>
<protein>
    <submittedName>
        <fullName evidence="5">Two-component regulator propeller domain-containing protein</fullName>
    </submittedName>
</protein>
<keyword evidence="3" id="KW-0472">Membrane</keyword>
<evidence type="ECO:0000256" key="2">
    <source>
        <dbReference type="SAM" id="Coils"/>
    </source>
</evidence>
<keyword evidence="6" id="KW-1185">Reference proteome</keyword>
<proteinExistence type="predicted"/>
<dbReference type="InterPro" id="IPR015943">
    <property type="entry name" value="WD40/YVTN_repeat-like_dom_sf"/>
</dbReference>
<evidence type="ECO:0000313" key="5">
    <source>
        <dbReference type="EMBL" id="MFC4870884.1"/>
    </source>
</evidence>
<dbReference type="Proteomes" id="UP001595818">
    <property type="component" value="Unassembled WGS sequence"/>
</dbReference>
<keyword evidence="3" id="KW-0812">Transmembrane</keyword>
<feature type="coiled-coil region" evidence="2">
    <location>
        <begin position="852"/>
        <end position="883"/>
    </location>
</feature>
<dbReference type="PANTHER" id="PTHR43547:SF2">
    <property type="entry name" value="HYBRID SIGNAL TRANSDUCTION HISTIDINE KINASE C"/>
    <property type="match status" value="1"/>
</dbReference>
<name>A0ABV9SX10_9BACT</name>
<keyword evidence="2" id="KW-0175">Coiled coil</keyword>
<organism evidence="5 6">
    <name type="scientific">Negadavirga shengliensis</name>
    <dbReference type="NCBI Taxonomy" id="1389218"/>
    <lineage>
        <taxon>Bacteria</taxon>
        <taxon>Pseudomonadati</taxon>
        <taxon>Bacteroidota</taxon>
        <taxon>Cytophagia</taxon>
        <taxon>Cytophagales</taxon>
        <taxon>Cyclobacteriaceae</taxon>
        <taxon>Negadavirga</taxon>
    </lineage>
</organism>
<dbReference type="Pfam" id="PF07495">
    <property type="entry name" value="Y_Y_Y"/>
    <property type="match status" value="1"/>
</dbReference>
<gene>
    <name evidence="5" type="ORF">ACFPFU_04245</name>
</gene>
<dbReference type="InterPro" id="IPR036097">
    <property type="entry name" value="HisK_dim/P_sf"/>
</dbReference>
<dbReference type="SUPFAM" id="SSF47384">
    <property type="entry name" value="Homodimeric domain of signal transducing histidine kinase"/>
    <property type="match status" value="1"/>
</dbReference>
<dbReference type="InterPro" id="IPR011110">
    <property type="entry name" value="Reg_prop"/>
</dbReference>
<evidence type="ECO:0000313" key="6">
    <source>
        <dbReference type="Proteomes" id="UP001595818"/>
    </source>
</evidence>
<reference evidence="6" key="1">
    <citation type="journal article" date="2019" name="Int. J. Syst. Evol. Microbiol.">
        <title>The Global Catalogue of Microorganisms (GCM) 10K type strain sequencing project: providing services to taxonomists for standard genome sequencing and annotation.</title>
        <authorList>
            <consortium name="The Broad Institute Genomics Platform"/>
            <consortium name="The Broad Institute Genome Sequencing Center for Infectious Disease"/>
            <person name="Wu L."/>
            <person name="Ma J."/>
        </authorList>
    </citation>
    <scope>NUCLEOTIDE SEQUENCE [LARGE SCALE GENOMIC DNA]</scope>
    <source>
        <strain evidence="6">CGMCC 4.7466</strain>
    </source>
</reference>
<dbReference type="EMBL" id="JBHSJJ010000002">
    <property type="protein sequence ID" value="MFC4870884.1"/>
    <property type="molecule type" value="Genomic_DNA"/>
</dbReference>
<comment type="caution">
    <text evidence="5">The sequence shown here is derived from an EMBL/GenBank/DDBJ whole genome shotgun (WGS) entry which is preliminary data.</text>
</comment>
<evidence type="ECO:0000256" key="1">
    <source>
        <dbReference type="ARBA" id="ARBA00022553"/>
    </source>
</evidence>
<dbReference type="Gene3D" id="2.60.40.10">
    <property type="entry name" value="Immunoglobulins"/>
    <property type="match status" value="1"/>
</dbReference>
<evidence type="ECO:0000256" key="3">
    <source>
        <dbReference type="SAM" id="Phobius"/>
    </source>
</evidence>
<dbReference type="RefSeq" id="WP_377061842.1">
    <property type="nucleotide sequence ID" value="NZ_JBHSJJ010000002.1"/>
</dbReference>
<dbReference type="Gene3D" id="2.130.10.10">
    <property type="entry name" value="YVTN repeat-like/Quinoprotein amine dehydrogenase"/>
    <property type="match status" value="2"/>
</dbReference>
<feature type="transmembrane region" description="Helical" evidence="3">
    <location>
        <begin position="759"/>
        <end position="780"/>
    </location>
</feature>
<dbReference type="Gene3D" id="1.10.287.130">
    <property type="match status" value="1"/>
</dbReference>